<dbReference type="PANTHER" id="PTHR48024:SF56">
    <property type="entry name" value="HETEROGENEOUS NUCLEAR RIBONUCLEOPROTEIN A0"/>
    <property type="match status" value="1"/>
</dbReference>
<proteinExistence type="predicted"/>
<dbReference type="GO" id="GO:0003730">
    <property type="term" value="F:mRNA 3'-UTR binding"/>
    <property type="evidence" value="ECO:0007669"/>
    <property type="project" value="TreeGrafter"/>
</dbReference>
<sequence length="82" mass="8979">MASTPSTPALGITQKDTTFTKIFVGGLPYHTTDQSLREYFDKFGDIDEAVVITDRQTGKSRGYGFEGRCVLRGKVDGNDGGW</sequence>
<dbReference type="GO" id="GO:0005829">
    <property type="term" value="C:cytosol"/>
    <property type="evidence" value="ECO:0007669"/>
    <property type="project" value="TreeGrafter"/>
</dbReference>
<dbReference type="SMART" id="SM00360">
    <property type="entry name" value="RRM"/>
    <property type="match status" value="1"/>
</dbReference>
<protein>
    <recommendedName>
        <fullName evidence="3">RRM domain-containing protein</fullName>
    </recommendedName>
</protein>
<feature type="domain" description="RRM" evidence="3">
    <location>
        <begin position="20"/>
        <end position="65"/>
    </location>
</feature>
<name>A0A2T7PFD0_POMCA</name>
<organism evidence="4 5">
    <name type="scientific">Pomacea canaliculata</name>
    <name type="common">Golden apple snail</name>
    <dbReference type="NCBI Taxonomy" id="400727"/>
    <lineage>
        <taxon>Eukaryota</taxon>
        <taxon>Metazoa</taxon>
        <taxon>Spiralia</taxon>
        <taxon>Lophotrochozoa</taxon>
        <taxon>Mollusca</taxon>
        <taxon>Gastropoda</taxon>
        <taxon>Caenogastropoda</taxon>
        <taxon>Architaenioglossa</taxon>
        <taxon>Ampullarioidea</taxon>
        <taxon>Ampullariidae</taxon>
        <taxon>Pomacea</taxon>
    </lineage>
</organism>
<dbReference type="InterPro" id="IPR000504">
    <property type="entry name" value="RRM_dom"/>
</dbReference>
<dbReference type="OrthoDB" id="4207594at2759"/>
<reference evidence="4 5" key="1">
    <citation type="submission" date="2018-04" db="EMBL/GenBank/DDBJ databases">
        <title>The genome of golden apple snail Pomacea canaliculata provides insight into stress tolerance and invasive adaptation.</title>
        <authorList>
            <person name="Liu C."/>
            <person name="Liu B."/>
            <person name="Ren Y."/>
            <person name="Zhang Y."/>
            <person name="Wang H."/>
            <person name="Li S."/>
            <person name="Jiang F."/>
            <person name="Yin L."/>
            <person name="Zhang G."/>
            <person name="Qian W."/>
            <person name="Fan W."/>
        </authorList>
    </citation>
    <scope>NUCLEOTIDE SEQUENCE [LARGE SCALE GENOMIC DNA]</scope>
    <source>
        <strain evidence="4">SZHN2017</strain>
        <tissue evidence="4">Muscle</tissue>
    </source>
</reference>
<dbReference type="Proteomes" id="UP000245119">
    <property type="component" value="Linkage Group LG4"/>
</dbReference>
<comment type="caution">
    <text evidence="4">The sequence shown here is derived from an EMBL/GenBank/DDBJ whole genome shotgun (WGS) entry which is preliminary data.</text>
</comment>
<gene>
    <name evidence="4" type="ORF">C0Q70_07556</name>
</gene>
<dbReference type="EMBL" id="PZQS01000004">
    <property type="protein sequence ID" value="PVD32128.1"/>
    <property type="molecule type" value="Genomic_DNA"/>
</dbReference>
<dbReference type="InterPro" id="IPR050886">
    <property type="entry name" value="RNA-binding_reg"/>
</dbReference>
<dbReference type="InterPro" id="IPR012677">
    <property type="entry name" value="Nucleotide-bd_a/b_plait_sf"/>
</dbReference>
<dbReference type="PROSITE" id="PS50102">
    <property type="entry name" value="RRM"/>
    <property type="match status" value="1"/>
</dbReference>
<evidence type="ECO:0000256" key="1">
    <source>
        <dbReference type="ARBA" id="ARBA00022884"/>
    </source>
</evidence>
<dbReference type="STRING" id="400727.A0A2T7PFD0"/>
<dbReference type="PANTHER" id="PTHR48024">
    <property type="entry name" value="GEO13361P1-RELATED"/>
    <property type="match status" value="1"/>
</dbReference>
<dbReference type="GO" id="GO:0005634">
    <property type="term" value="C:nucleus"/>
    <property type="evidence" value="ECO:0007669"/>
    <property type="project" value="TreeGrafter"/>
</dbReference>
<evidence type="ECO:0000259" key="3">
    <source>
        <dbReference type="PROSITE" id="PS50102"/>
    </source>
</evidence>
<accession>A0A2T7PFD0</accession>
<keyword evidence="5" id="KW-1185">Reference proteome</keyword>
<evidence type="ECO:0000256" key="2">
    <source>
        <dbReference type="PROSITE-ProRule" id="PRU00176"/>
    </source>
</evidence>
<dbReference type="SUPFAM" id="SSF54928">
    <property type="entry name" value="RNA-binding domain, RBD"/>
    <property type="match status" value="1"/>
</dbReference>
<dbReference type="AlphaFoldDB" id="A0A2T7PFD0"/>
<dbReference type="Pfam" id="PF00076">
    <property type="entry name" value="RRM_1"/>
    <property type="match status" value="1"/>
</dbReference>
<evidence type="ECO:0000313" key="5">
    <source>
        <dbReference type="Proteomes" id="UP000245119"/>
    </source>
</evidence>
<evidence type="ECO:0000313" key="4">
    <source>
        <dbReference type="EMBL" id="PVD32128.1"/>
    </source>
</evidence>
<keyword evidence="1 2" id="KW-0694">RNA-binding</keyword>
<dbReference type="Gene3D" id="3.30.70.330">
    <property type="match status" value="1"/>
</dbReference>
<dbReference type="InterPro" id="IPR035979">
    <property type="entry name" value="RBD_domain_sf"/>
</dbReference>